<dbReference type="EMBL" id="JABANE010000085">
    <property type="protein sequence ID" value="NME71067.1"/>
    <property type="molecule type" value="Genomic_DNA"/>
</dbReference>
<proteinExistence type="predicted"/>
<name>A0A7X9XBS9_9BACT</name>
<dbReference type="Proteomes" id="UP000576082">
    <property type="component" value="Unassembled WGS sequence"/>
</dbReference>
<keyword evidence="2" id="KW-1185">Reference proteome</keyword>
<reference evidence="1 2" key="1">
    <citation type="submission" date="2020-04" db="EMBL/GenBank/DDBJ databases">
        <title>Flammeovirga sp. SR4, a novel species isolated from seawater.</title>
        <authorList>
            <person name="Wang X."/>
        </authorList>
    </citation>
    <scope>NUCLEOTIDE SEQUENCE [LARGE SCALE GENOMIC DNA]</scope>
    <source>
        <strain evidence="1 2">ATCC 23126</strain>
    </source>
</reference>
<sequence>MKYLILLLIPFFSCSNSESLKDTKTIDNKVESRETVNNPDLIKLASEYQGNWISESYINKMIKSKSPYEAQKESFQNIYIDSSLIDKEYFGISIYTYGDTERSPIYYYKKIKENEFLFSHKKIGDEFLGDPCTSGCDKLIFVNTNRQKTIRLQTKKGISDFIQLEKNCEDSYLCELDAFANKIFLEGSYVLLDGERNVLSAKFNIGKEGIAKGYKEIERLQIWTSFREINGVFESDIVQIGERTSKQLEYYQDNPENVFYFEVKNEEINLFSLDMEDYTVVKKELKYILKKK</sequence>
<evidence type="ECO:0000313" key="1">
    <source>
        <dbReference type="EMBL" id="NME71067.1"/>
    </source>
</evidence>
<dbReference type="AlphaFoldDB" id="A0A7X9XBS9"/>
<protein>
    <submittedName>
        <fullName evidence="1">Uncharacterized protein</fullName>
    </submittedName>
</protein>
<evidence type="ECO:0000313" key="2">
    <source>
        <dbReference type="Proteomes" id="UP000576082"/>
    </source>
</evidence>
<gene>
    <name evidence="1" type="ORF">HHU12_24070</name>
</gene>
<accession>A0A7X9XBS9</accession>
<organism evidence="1 2">
    <name type="scientific">Flammeovirga aprica JL-4</name>
    <dbReference type="NCBI Taxonomy" id="694437"/>
    <lineage>
        <taxon>Bacteria</taxon>
        <taxon>Pseudomonadati</taxon>
        <taxon>Bacteroidota</taxon>
        <taxon>Cytophagia</taxon>
        <taxon>Cytophagales</taxon>
        <taxon>Flammeovirgaceae</taxon>
        <taxon>Flammeovirga</taxon>
    </lineage>
</organism>
<dbReference type="RefSeq" id="WP_169659290.1">
    <property type="nucleotide sequence ID" value="NZ_JABANE010000085.1"/>
</dbReference>
<comment type="caution">
    <text evidence="1">The sequence shown here is derived from an EMBL/GenBank/DDBJ whole genome shotgun (WGS) entry which is preliminary data.</text>
</comment>